<gene>
    <name evidence="1" type="ORF">Sradi_7099000</name>
</gene>
<reference evidence="1" key="2">
    <citation type="journal article" date="2024" name="Plant">
        <title>Genomic evolution and insights into agronomic trait innovations of Sesamum species.</title>
        <authorList>
            <person name="Miao H."/>
            <person name="Wang L."/>
            <person name="Qu L."/>
            <person name="Liu H."/>
            <person name="Sun Y."/>
            <person name="Le M."/>
            <person name="Wang Q."/>
            <person name="Wei S."/>
            <person name="Zheng Y."/>
            <person name="Lin W."/>
            <person name="Duan Y."/>
            <person name="Cao H."/>
            <person name="Xiong S."/>
            <person name="Wang X."/>
            <person name="Wei L."/>
            <person name="Li C."/>
            <person name="Ma Q."/>
            <person name="Ju M."/>
            <person name="Zhao R."/>
            <person name="Li G."/>
            <person name="Mu C."/>
            <person name="Tian Q."/>
            <person name="Mei H."/>
            <person name="Zhang T."/>
            <person name="Gao T."/>
            <person name="Zhang H."/>
        </authorList>
    </citation>
    <scope>NUCLEOTIDE SEQUENCE</scope>
    <source>
        <strain evidence="1">G02</strain>
    </source>
</reference>
<organism evidence="1">
    <name type="scientific">Sesamum radiatum</name>
    <name type="common">Black benniseed</name>
    <dbReference type="NCBI Taxonomy" id="300843"/>
    <lineage>
        <taxon>Eukaryota</taxon>
        <taxon>Viridiplantae</taxon>
        <taxon>Streptophyta</taxon>
        <taxon>Embryophyta</taxon>
        <taxon>Tracheophyta</taxon>
        <taxon>Spermatophyta</taxon>
        <taxon>Magnoliopsida</taxon>
        <taxon>eudicotyledons</taxon>
        <taxon>Gunneridae</taxon>
        <taxon>Pentapetalae</taxon>
        <taxon>asterids</taxon>
        <taxon>lamiids</taxon>
        <taxon>Lamiales</taxon>
        <taxon>Pedaliaceae</taxon>
        <taxon>Sesamum</taxon>
    </lineage>
</organism>
<accession>A0AAW2J1D8</accession>
<protein>
    <submittedName>
        <fullName evidence="1">Uncharacterized protein</fullName>
    </submittedName>
</protein>
<dbReference type="EMBL" id="JACGWJ010000780">
    <property type="protein sequence ID" value="KAL0288361.1"/>
    <property type="molecule type" value="Genomic_DNA"/>
</dbReference>
<comment type="caution">
    <text evidence="1">The sequence shown here is derived from an EMBL/GenBank/DDBJ whole genome shotgun (WGS) entry which is preliminary data.</text>
</comment>
<proteinExistence type="predicted"/>
<dbReference type="AlphaFoldDB" id="A0AAW2J1D8"/>
<reference evidence="1" key="1">
    <citation type="submission" date="2020-06" db="EMBL/GenBank/DDBJ databases">
        <authorList>
            <person name="Li T."/>
            <person name="Hu X."/>
            <person name="Zhang T."/>
            <person name="Song X."/>
            <person name="Zhang H."/>
            <person name="Dai N."/>
            <person name="Sheng W."/>
            <person name="Hou X."/>
            <person name="Wei L."/>
        </authorList>
    </citation>
    <scope>NUCLEOTIDE SEQUENCE</scope>
    <source>
        <strain evidence="1">G02</strain>
        <tissue evidence="1">Leaf</tissue>
    </source>
</reference>
<evidence type="ECO:0000313" key="1">
    <source>
        <dbReference type="EMBL" id="KAL0288361.1"/>
    </source>
</evidence>
<name>A0AAW2J1D8_SESRA</name>
<sequence length="100" mass="11247">MASGVISPTVEDGASSVLTPKASAPSIFCISTQYSVLFMQNDTIEKKLDNVKALDPEPRFPFLDFELRASFLEENYFPYHSRIPLAQASYRLHLRHIRGG</sequence>